<dbReference type="GO" id="GO:0005886">
    <property type="term" value="C:plasma membrane"/>
    <property type="evidence" value="ECO:0007669"/>
    <property type="project" value="UniProtKB-SubCell"/>
</dbReference>
<sequence length="546" mass="56239">MSAASSTVRRGGAAGLTGRRMRAATLVRLSLAGNRTDRLRTGLTAVSGLCAALALFAAATVGAIHGGHWIPDPAQDGSSIMAPGSEQYASLMLVEAGLRPGVIFALALLALPVLALAGQCIRLGAPARDRRLAGLRLAGATPGQAVLIAGAETAAASLLGAVLGFGVYLVLRVVLDQRTPDGRLLLPTDVLPHPLVIAGILALVPALAGGLGVLLMRRVLITPLGVVRRIRERGPRPWPGVLIVLGLVLFAPRTLDLLHRLDLTERVPGDGRLPEWTPLAMMGAGVLCVILGVVLGTGWISFTVGRLLRRYGRGPVSLLTGARLMADPWNGSRTLGALLAAVVFGAAALGYRADLGAEFTAYDRYNRIVSPRGGGMGAPEAPEFYYHGVRLAMAAVTIALLVAAGGVLVAFAEGIVARRRTFAAMTASGVPRRTLGGVLFWHTFAPLLPALLLALVSGAALVRTLRTEISVGGGPDLAVCADPAAPDLATCVTKVIADPFIVQPVPVPFGQLALLAAGALLAMAAVVGAGMLVLRSSTDLEELRAG</sequence>
<proteinExistence type="predicted"/>
<organism evidence="8 9">
    <name type="scientific">Actinoplanes octamycinicus</name>
    <dbReference type="NCBI Taxonomy" id="135948"/>
    <lineage>
        <taxon>Bacteria</taxon>
        <taxon>Bacillati</taxon>
        <taxon>Actinomycetota</taxon>
        <taxon>Actinomycetes</taxon>
        <taxon>Micromonosporales</taxon>
        <taxon>Micromonosporaceae</taxon>
        <taxon>Actinoplanes</taxon>
    </lineage>
</organism>
<keyword evidence="4 6" id="KW-1133">Transmembrane helix</keyword>
<feature type="transmembrane region" description="Helical" evidence="6">
    <location>
        <begin position="512"/>
        <end position="534"/>
    </location>
</feature>
<evidence type="ECO:0000313" key="9">
    <source>
        <dbReference type="Proteomes" id="UP000546162"/>
    </source>
</evidence>
<evidence type="ECO:0000256" key="4">
    <source>
        <dbReference type="ARBA" id="ARBA00022989"/>
    </source>
</evidence>
<evidence type="ECO:0000256" key="3">
    <source>
        <dbReference type="ARBA" id="ARBA00022692"/>
    </source>
</evidence>
<feature type="transmembrane region" description="Helical" evidence="6">
    <location>
        <begin position="391"/>
        <end position="417"/>
    </location>
</feature>
<reference evidence="8 9" key="1">
    <citation type="submission" date="2020-08" db="EMBL/GenBank/DDBJ databases">
        <title>Sequencing the genomes of 1000 actinobacteria strains.</title>
        <authorList>
            <person name="Klenk H.-P."/>
        </authorList>
    </citation>
    <scope>NUCLEOTIDE SEQUENCE [LARGE SCALE GENOMIC DNA]</scope>
    <source>
        <strain evidence="8 9">DSM 45809</strain>
    </source>
</reference>
<feature type="transmembrane region" description="Helical" evidence="6">
    <location>
        <begin position="43"/>
        <end position="64"/>
    </location>
</feature>
<keyword evidence="3 6" id="KW-0812">Transmembrane</keyword>
<evidence type="ECO:0000259" key="7">
    <source>
        <dbReference type="Pfam" id="PF02687"/>
    </source>
</evidence>
<feature type="domain" description="ABC3 transporter permease C-terminal" evidence="7">
    <location>
        <begin position="394"/>
        <end position="526"/>
    </location>
</feature>
<dbReference type="InterPro" id="IPR003838">
    <property type="entry name" value="ABC3_permease_C"/>
</dbReference>
<dbReference type="Proteomes" id="UP000546162">
    <property type="component" value="Unassembled WGS sequence"/>
</dbReference>
<dbReference type="EMBL" id="JACHNB010000001">
    <property type="protein sequence ID" value="MBB4738390.1"/>
    <property type="molecule type" value="Genomic_DNA"/>
</dbReference>
<evidence type="ECO:0000256" key="6">
    <source>
        <dbReference type="SAM" id="Phobius"/>
    </source>
</evidence>
<keyword evidence="5 6" id="KW-0472">Membrane</keyword>
<comment type="subcellular location">
    <subcellularLocation>
        <location evidence="1">Cell membrane</location>
        <topology evidence="1">Multi-pass membrane protein</topology>
    </subcellularLocation>
</comment>
<feature type="transmembrane region" description="Helical" evidence="6">
    <location>
        <begin position="237"/>
        <end position="255"/>
    </location>
</feature>
<dbReference type="AlphaFoldDB" id="A0A7W7M661"/>
<feature type="transmembrane region" description="Helical" evidence="6">
    <location>
        <begin position="102"/>
        <end position="125"/>
    </location>
</feature>
<feature type="transmembrane region" description="Helical" evidence="6">
    <location>
        <begin position="438"/>
        <end position="462"/>
    </location>
</feature>
<feature type="transmembrane region" description="Helical" evidence="6">
    <location>
        <begin position="191"/>
        <end position="216"/>
    </location>
</feature>
<protein>
    <recommendedName>
        <fullName evidence="7">ABC3 transporter permease C-terminal domain-containing protein</fullName>
    </recommendedName>
</protein>
<evidence type="ECO:0000256" key="1">
    <source>
        <dbReference type="ARBA" id="ARBA00004651"/>
    </source>
</evidence>
<evidence type="ECO:0000313" key="8">
    <source>
        <dbReference type="EMBL" id="MBB4738390.1"/>
    </source>
</evidence>
<dbReference type="RefSeq" id="WP_239177100.1">
    <property type="nucleotide sequence ID" value="NZ_BAABFG010000005.1"/>
</dbReference>
<feature type="transmembrane region" description="Helical" evidence="6">
    <location>
        <begin position="335"/>
        <end position="353"/>
    </location>
</feature>
<keyword evidence="2" id="KW-1003">Cell membrane</keyword>
<keyword evidence="9" id="KW-1185">Reference proteome</keyword>
<feature type="transmembrane region" description="Helical" evidence="6">
    <location>
        <begin position="279"/>
        <end position="304"/>
    </location>
</feature>
<accession>A0A7W7M661</accession>
<evidence type="ECO:0000256" key="2">
    <source>
        <dbReference type="ARBA" id="ARBA00022475"/>
    </source>
</evidence>
<name>A0A7W7M661_9ACTN</name>
<comment type="caution">
    <text evidence="8">The sequence shown here is derived from an EMBL/GenBank/DDBJ whole genome shotgun (WGS) entry which is preliminary data.</text>
</comment>
<evidence type="ECO:0000256" key="5">
    <source>
        <dbReference type="ARBA" id="ARBA00023136"/>
    </source>
</evidence>
<gene>
    <name evidence="8" type="ORF">BJY16_001849</name>
</gene>
<dbReference type="Pfam" id="PF02687">
    <property type="entry name" value="FtsX"/>
    <property type="match status" value="1"/>
</dbReference>
<feature type="transmembrane region" description="Helical" evidence="6">
    <location>
        <begin position="146"/>
        <end position="171"/>
    </location>
</feature>